<dbReference type="Pfam" id="PF03583">
    <property type="entry name" value="LIP"/>
    <property type="match status" value="1"/>
</dbReference>
<dbReference type="RefSeq" id="WP_346137378.1">
    <property type="nucleotide sequence ID" value="NZ_BAABBE010000098.1"/>
</dbReference>
<dbReference type="Gene3D" id="3.40.50.1820">
    <property type="entry name" value="alpha/beta hydrolase"/>
    <property type="match status" value="1"/>
</dbReference>
<dbReference type="Proteomes" id="UP001500711">
    <property type="component" value="Unassembled WGS sequence"/>
</dbReference>
<evidence type="ECO:0000313" key="3">
    <source>
        <dbReference type="Proteomes" id="UP001500711"/>
    </source>
</evidence>
<dbReference type="Gene3D" id="1.10.260.130">
    <property type="match status" value="1"/>
</dbReference>
<reference evidence="3" key="1">
    <citation type="journal article" date="2019" name="Int. J. Syst. Evol. Microbiol.">
        <title>The Global Catalogue of Microorganisms (GCM) 10K type strain sequencing project: providing services to taxonomists for standard genome sequencing and annotation.</title>
        <authorList>
            <consortium name="The Broad Institute Genomics Platform"/>
            <consortium name="The Broad Institute Genome Sequencing Center for Infectious Disease"/>
            <person name="Wu L."/>
            <person name="Ma J."/>
        </authorList>
    </citation>
    <scope>NUCLEOTIDE SEQUENCE [LARGE SCALE GENOMIC DNA]</scope>
    <source>
        <strain evidence="3">JCM 17494</strain>
    </source>
</reference>
<name>A0ABP7CMI1_9PSEU</name>
<comment type="caution">
    <text evidence="2">The sequence shown here is derived from an EMBL/GenBank/DDBJ whole genome shotgun (WGS) entry which is preliminary data.</text>
</comment>
<dbReference type="EMBL" id="BAABBE010000098">
    <property type="protein sequence ID" value="GAA3690613.1"/>
    <property type="molecule type" value="Genomic_DNA"/>
</dbReference>
<proteinExistence type="predicted"/>
<dbReference type="PIRSF" id="PIRSF029171">
    <property type="entry name" value="Esterase_LipA"/>
    <property type="match status" value="1"/>
</dbReference>
<dbReference type="PANTHER" id="PTHR34853">
    <property type="match status" value="1"/>
</dbReference>
<sequence>MRKANRLTAAIVAVPVGLAVLIVGAAPASAADDFYTPPSPLPAGRPGDIIRSEAGSFSADVDKTAQVQRIMYLSRDMRDEPIAVTGTVLTPNTPWQGRDKRPVVAYAPGTHGLGDQCAPSKTLAGDEEYEGQFVLGLLGKGWGVVVTDYQGLGPPGLHTYANRKAEAHAVLDSIRAAQRLPAADLPQDGPVVIGGYSQGGGAAAAAAELQDAYAPELELKGVYAGAPPANLKALARFLDDSYAIGFGLFAVASFNYSYPDRDILGIFNEEGRKVLKQVETECVVDALANHAELKTKDLIKDGRPFSAYLDTEPYNSVFGEQQIGLIKPAVPVLVAHSSQDDIVPYEQGKAMAQGWCNLGATVQFKEIDPPSGHLPAMQKSFPVMLDWLTARLDDAKVTNNCGSF</sequence>
<evidence type="ECO:0000313" key="2">
    <source>
        <dbReference type="EMBL" id="GAA3690613.1"/>
    </source>
</evidence>
<dbReference type="InterPro" id="IPR005152">
    <property type="entry name" value="Lipase_secreted"/>
</dbReference>
<dbReference type="SUPFAM" id="SSF53474">
    <property type="entry name" value="alpha/beta-Hydrolases"/>
    <property type="match status" value="1"/>
</dbReference>
<feature type="signal peptide" evidence="1">
    <location>
        <begin position="1"/>
        <end position="30"/>
    </location>
</feature>
<dbReference type="InterPro" id="IPR029058">
    <property type="entry name" value="AB_hydrolase_fold"/>
</dbReference>
<feature type="chain" id="PRO_5046419469" evidence="1">
    <location>
        <begin position="31"/>
        <end position="404"/>
    </location>
</feature>
<evidence type="ECO:0000256" key="1">
    <source>
        <dbReference type="SAM" id="SignalP"/>
    </source>
</evidence>
<gene>
    <name evidence="2" type="ORF">GCM10022267_91280</name>
</gene>
<accession>A0ABP7CMI1</accession>
<keyword evidence="3" id="KW-1185">Reference proteome</keyword>
<organism evidence="2 3">
    <name type="scientific">Lentzea roselyniae</name>
    <dbReference type="NCBI Taxonomy" id="531940"/>
    <lineage>
        <taxon>Bacteria</taxon>
        <taxon>Bacillati</taxon>
        <taxon>Actinomycetota</taxon>
        <taxon>Actinomycetes</taxon>
        <taxon>Pseudonocardiales</taxon>
        <taxon>Pseudonocardiaceae</taxon>
        <taxon>Lentzea</taxon>
    </lineage>
</organism>
<keyword evidence="1" id="KW-0732">Signal</keyword>
<protein>
    <submittedName>
        <fullName evidence="2">Lipase family protein</fullName>
    </submittedName>
</protein>
<dbReference type="PANTHER" id="PTHR34853:SF1">
    <property type="entry name" value="LIPASE 5"/>
    <property type="match status" value="1"/>
</dbReference>